<dbReference type="OrthoDB" id="7877338at2"/>
<feature type="transmembrane region" description="Helical" evidence="2">
    <location>
        <begin position="58"/>
        <end position="78"/>
    </location>
</feature>
<dbReference type="STRING" id="571298.SAMN04488026_100684"/>
<organism evidence="3 4">
    <name type="scientific">Aliiruegeria lutimaris</name>
    <dbReference type="NCBI Taxonomy" id="571298"/>
    <lineage>
        <taxon>Bacteria</taxon>
        <taxon>Pseudomonadati</taxon>
        <taxon>Pseudomonadota</taxon>
        <taxon>Alphaproteobacteria</taxon>
        <taxon>Rhodobacterales</taxon>
        <taxon>Roseobacteraceae</taxon>
        <taxon>Aliiruegeria</taxon>
    </lineage>
</organism>
<keyword evidence="2" id="KW-1133">Transmembrane helix</keyword>
<dbReference type="AlphaFoldDB" id="A0A1G8MY08"/>
<evidence type="ECO:0000313" key="3">
    <source>
        <dbReference type="EMBL" id="SDI72707.1"/>
    </source>
</evidence>
<gene>
    <name evidence="3" type="ORF">SAMN04488026_100684</name>
</gene>
<reference evidence="3 4" key="1">
    <citation type="submission" date="2016-10" db="EMBL/GenBank/DDBJ databases">
        <authorList>
            <person name="de Groot N.N."/>
        </authorList>
    </citation>
    <scope>NUCLEOTIDE SEQUENCE [LARGE SCALE GENOMIC DNA]</scope>
    <source>
        <strain evidence="3 4">DSM 25294</strain>
    </source>
</reference>
<evidence type="ECO:0000256" key="1">
    <source>
        <dbReference type="SAM" id="MobiDB-lite"/>
    </source>
</evidence>
<dbReference type="Proteomes" id="UP000199382">
    <property type="component" value="Unassembled WGS sequence"/>
</dbReference>
<keyword evidence="2" id="KW-0812">Transmembrane</keyword>
<name>A0A1G8MY08_9RHOB</name>
<feature type="transmembrane region" description="Helical" evidence="2">
    <location>
        <begin position="33"/>
        <end position="52"/>
    </location>
</feature>
<sequence>MSETETHAAPSENLVPFSGDRGWKGLQRSEGEGAFFAIVLLLVVVAVIAGLTMGVAGVGFIFVLLSFVSLAALVLISIGQ</sequence>
<keyword evidence="2" id="KW-0472">Membrane</keyword>
<proteinExistence type="predicted"/>
<evidence type="ECO:0000256" key="2">
    <source>
        <dbReference type="SAM" id="Phobius"/>
    </source>
</evidence>
<accession>A0A1G8MY08</accession>
<protein>
    <submittedName>
        <fullName evidence="3">Uncharacterized protein</fullName>
    </submittedName>
</protein>
<feature type="region of interest" description="Disordered" evidence="1">
    <location>
        <begin position="1"/>
        <end position="20"/>
    </location>
</feature>
<dbReference type="EMBL" id="FNEK01000006">
    <property type="protein sequence ID" value="SDI72707.1"/>
    <property type="molecule type" value="Genomic_DNA"/>
</dbReference>
<keyword evidence="4" id="KW-1185">Reference proteome</keyword>
<dbReference type="RefSeq" id="WP_093150554.1">
    <property type="nucleotide sequence ID" value="NZ_FNEK01000006.1"/>
</dbReference>
<evidence type="ECO:0000313" key="4">
    <source>
        <dbReference type="Proteomes" id="UP000199382"/>
    </source>
</evidence>